<dbReference type="InterPro" id="IPR004087">
    <property type="entry name" value="KH_dom"/>
</dbReference>
<dbReference type="RefSeq" id="XP_007513211.1">
    <property type="nucleotide sequence ID" value="XM_007513149.1"/>
</dbReference>
<dbReference type="KEGG" id="bpg:Bathy05g04170"/>
<dbReference type="SUPFAM" id="SSF68906">
    <property type="entry name" value="SAP domain"/>
    <property type="match status" value="1"/>
</dbReference>
<feature type="compositionally biased region" description="Gly residues" evidence="3">
    <location>
        <begin position="404"/>
        <end position="414"/>
    </location>
</feature>
<feature type="compositionally biased region" description="Basic and acidic residues" evidence="3">
    <location>
        <begin position="292"/>
        <end position="306"/>
    </location>
</feature>
<feature type="compositionally biased region" description="Low complexity" evidence="3">
    <location>
        <begin position="709"/>
        <end position="718"/>
    </location>
</feature>
<feature type="region of interest" description="Disordered" evidence="3">
    <location>
        <begin position="559"/>
        <end position="607"/>
    </location>
</feature>
<dbReference type="Gene3D" id="1.10.720.30">
    <property type="entry name" value="SAP domain"/>
    <property type="match status" value="1"/>
</dbReference>
<feature type="compositionally biased region" description="Low complexity" evidence="3">
    <location>
        <begin position="63"/>
        <end position="104"/>
    </location>
</feature>
<feature type="compositionally biased region" description="Basic and acidic residues" evidence="3">
    <location>
        <begin position="594"/>
        <end position="606"/>
    </location>
</feature>
<dbReference type="PROSITE" id="PS50800">
    <property type="entry name" value="SAP"/>
    <property type="match status" value="1"/>
</dbReference>
<dbReference type="SMART" id="SM00322">
    <property type="entry name" value="KH"/>
    <property type="match status" value="2"/>
</dbReference>
<evidence type="ECO:0000256" key="1">
    <source>
        <dbReference type="ARBA" id="ARBA00022737"/>
    </source>
</evidence>
<dbReference type="Pfam" id="PF02037">
    <property type="entry name" value="SAP"/>
    <property type="match status" value="1"/>
</dbReference>
<feature type="region of interest" description="Disordered" evidence="3">
    <location>
        <begin position="379"/>
        <end position="445"/>
    </location>
</feature>
<name>K8EFJ9_9CHLO</name>
<dbReference type="PROSITE" id="PS50084">
    <property type="entry name" value="KH_TYPE_1"/>
    <property type="match status" value="2"/>
</dbReference>
<dbReference type="InterPro" id="IPR004088">
    <property type="entry name" value="KH_dom_type_1"/>
</dbReference>
<dbReference type="GO" id="GO:0003723">
    <property type="term" value="F:RNA binding"/>
    <property type="evidence" value="ECO:0007669"/>
    <property type="project" value="UniProtKB-UniRule"/>
</dbReference>
<dbReference type="SMART" id="SM00513">
    <property type="entry name" value="SAP"/>
    <property type="match status" value="1"/>
</dbReference>
<feature type="compositionally biased region" description="Basic and acidic residues" evidence="3">
    <location>
        <begin position="417"/>
        <end position="430"/>
    </location>
</feature>
<feature type="compositionally biased region" description="Gly residues" evidence="3">
    <location>
        <begin position="132"/>
        <end position="145"/>
    </location>
</feature>
<feature type="compositionally biased region" description="Gly residues" evidence="3">
    <location>
        <begin position="52"/>
        <end position="61"/>
    </location>
</feature>
<dbReference type="InterPro" id="IPR003034">
    <property type="entry name" value="SAP_dom"/>
</dbReference>
<dbReference type="Pfam" id="PF00013">
    <property type="entry name" value="KH_1"/>
    <property type="match status" value="2"/>
</dbReference>
<dbReference type="Proteomes" id="UP000198341">
    <property type="component" value="Chromosome 5"/>
</dbReference>
<evidence type="ECO:0000313" key="5">
    <source>
        <dbReference type="EMBL" id="CCO16769.1"/>
    </source>
</evidence>
<keyword evidence="6" id="KW-1185">Reference proteome</keyword>
<feature type="compositionally biased region" description="Gly residues" evidence="3">
    <location>
        <begin position="1"/>
        <end position="10"/>
    </location>
</feature>
<sequence>MEEEGGGAGGEEQDPFNPNNEQYNAATIQTTIQTGGGQRENYSDEDDRAPRRGGGGSGGGNNQPREQQQQQQQQRSMMDQQVPQPDQQHPPRSNNNNNNNNNNNRYNQPPNRGGGDYQRPQHVAQQFANNTGYGGRGGGRGGGYQDRGRGGRGDTRYDSRYDDRYPPAQQHGRGGYGGGERYDQNSAPYRGGYDRGGGGGRGYDRQQQQTPYDARYDERYDSRYPPLDAGRGGGRGAGYDRGRGGGGYRDREPAPLNATAAPYRYDERYADPALEPVQPPLPAGGNPPAQRGYEDRRAPPPVKPRDDDYDVYVMNTEGNNGLVVGPRGANVKKLEQMSGCKINCNQDKTTVEISGPPRGIQMAIEAINDLIDSRLMDATAQVGGGGGRGPPPHQRDSRDLRHTIGGGGGGGSGMKRGRYEDDYPPLDDHGVGGPNSAGKRQRGNDGGIVHLTLIDKLREEAARRNIQPYEPIQTDFILQLPQDERGKVSYEEVVGENLGLIIGKKFNTHKELQRIMDCSFKVWDEKKAVSYHGFPEKVIEAVLLVQELCYLGQATKRAREEEGDPLPVKQHNQHQHHQQQQQQQQPQQQSRQQNNKEETYEPKEGEIIETIEAPGKIGLVLGRKGVNITRIRRVSNCNVHADNETQSIRIVGIPENVQKCVALINETIERGNKNRAEKQQQQQQQQQQQGEAPAAAATEDEPIADADADAQQQEEGGAMVPAAEEQHQPAELADADAENAAPAPAPTTTETEQQQQETDADFSKMTVAQLKVELEKRNLPQDGLKAALIQRLEEAA</sequence>
<evidence type="ECO:0000313" key="6">
    <source>
        <dbReference type="Proteomes" id="UP000198341"/>
    </source>
</evidence>
<dbReference type="CDD" id="cd00105">
    <property type="entry name" value="KH-I"/>
    <property type="match status" value="1"/>
</dbReference>
<feature type="region of interest" description="Disordered" evidence="3">
    <location>
        <begin position="273"/>
        <end position="307"/>
    </location>
</feature>
<feature type="compositionally biased region" description="Basic and acidic residues" evidence="3">
    <location>
        <begin position="146"/>
        <end position="165"/>
    </location>
</feature>
<evidence type="ECO:0000256" key="2">
    <source>
        <dbReference type="PROSITE-ProRule" id="PRU00117"/>
    </source>
</evidence>
<dbReference type="PANTHER" id="PTHR10288">
    <property type="entry name" value="KH DOMAIN CONTAINING RNA BINDING PROTEIN"/>
    <property type="match status" value="1"/>
</dbReference>
<feature type="compositionally biased region" description="Acidic residues" evidence="3">
    <location>
        <begin position="698"/>
        <end position="708"/>
    </location>
</feature>
<dbReference type="AlphaFoldDB" id="K8EFJ9"/>
<dbReference type="EMBL" id="FO082274">
    <property type="protein sequence ID" value="CCO16769.1"/>
    <property type="molecule type" value="Genomic_DNA"/>
</dbReference>
<feature type="domain" description="SAP" evidence="4">
    <location>
        <begin position="762"/>
        <end position="796"/>
    </location>
</feature>
<dbReference type="InterPro" id="IPR036612">
    <property type="entry name" value="KH_dom_type_1_sf"/>
</dbReference>
<proteinExistence type="predicted"/>
<dbReference type="SUPFAM" id="SSF54791">
    <property type="entry name" value="Eukaryotic type KH-domain (KH-domain type I)"/>
    <property type="match status" value="2"/>
</dbReference>
<dbReference type="Gene3D" id="3.30.1370.10">
    <property type="entry name" value="K Homology domain, type 1"/>
    <property type="match status" value="2"/>
</dbReference>
<protein>
    <recommendedName>
        <fullName evidence="4">SAP domain-containing protein</fullName>
    </recommendedName>
</protein>
<reference evidence="5 6" key="1">
    <citation type="submission" date="2011-10" db="EMBL/GenBank/DDBJ databases">
        <authorList>
            <person name="Genoscope - CEA"/>
        </authorList>
    </citation>
    <scope>NUCLEOTIDE SEQUENCE [LARGE SCALE GENOMIC DNA]</scope>
    <source>
        <strain evidence="5 6">RCC 1105</strain>
    </source>
</reference>
<accession>K8EFJ9</accession>
<feature type="compositionally biased region" description="Basic and acidic residues" evidence="3">
    <location>
        <begin position="238"/>
        <end position="253"/>
    </location>
</feature>
<feature type="compositionally biased region" description="Low complexity" evidence="3">
    <location>
        <begin position="578"/>
        <end position="593"/>
    </location>
</feature>
<feature type="compositionally biased region" description="Basic and acidic residues" evidence="3">
    <location>
        <begin position="393"/>
        <end position="402"/>
    </location>
</feature>
<feature type="compositionally biased region" description="Polar residues" evidence="3">
    <location>
        <begin position="16"/>
        <end position="26"/>
    </location>
</feature>
<evidence type="ECO:0000256" key="3">
    <source>
        <dbReference type="SAM" id="MobiDB-lite"/>
    </source>
</evidence>
<feature type="compositionally biased region" description="Low complexity" evidence="3">
    <location>
        <begin position="679"/>
        <end position="697"/>
    </location>
</feature>
<organism evidence="5 6">
    <name type="scientific">Bathycoccus prasinos</name>
    <dbReference type="NCBI Taxonomy" id="41875"/>
    <lineage>
        <taxon>Eukaryota</taxon>
        <taxon>Viridiplantae</taxon>
        <taxon>Chlorophyta</taxon>
        <taxon>Mamiellophyceae</taxon>
        <taxon>Mamiellales</taxon>
        <taxon>Bathycoccaceae</taxon>
        <taxon>Bathycoccus</taxon>
    </lineage>
</organism>
<dbReference type="InterPro" id="IPR036361">
    <property type="entry name" value="SAP_dom_sf"/>
</dbReference>
<feature type="region of interest" description="Disordered" evidence="3">
    <location>
        <begin position="672"/>
        <end position="763"/>
    </location>
</feature>
<gene>
    <name evidence="5" type="ORF">Bathy05g04170</name>
</gene>
<keyword evidence="2" id="KW-0694">RNA-binding</keyword>
<dbReference type="OrthoDB" id="5204190at2759"/>
<feature type="region of interest" description="Disordered" evidence="3">
    <location>
        <begin position="1"/>
        <end position="257"/>
    </location>
</feature>
<keyword evidence="1" id="KW-0677">Repeat</keyword>
<feature type="compositionally biased region" description="Low complexity" evidence="3">
    <location>
        <begin position="738"/>
        <end position="757"/>
    </location>
</feature>
<dbReference type="GeneID" id="19015920"/>
<evidence type="ECO:0000259" key="4">
    <source>
        <dbReference type="PROSITE" id="PS50800"/>
    </source>
</evidence>